<name>A0A4R7UDK8_9BACT</name>
<dbReference type="InterPro" id="IPR049468">
    <property type="entry name" value="Restrct_endonuc-II-like_dom"/>
</dbReference>
<dbReference type="Pfam" id="PF13087">
    <property type="entry name" value="AAA_12"/>
    <property type="match status" value="1"/>
</dbReference>
<reference evidence="2 3" key="1">
    <citation type="submission" date="2019-03" db="EMBL/GenBank/DDBJ databases">
        <title>Genomic Encyclopedia of Archaeal and Bacterial Type Strains, Phase II (KMG-II): from individual species to whole genera.</title>
        <authorList>
            <person name="Goeker M."/>
        </authorList>
    </citation>
    <scope>NUCLEOTIDE SEQUENCE [LARGE SCALE GENOMIC DNA]</scope>
    <source>
        <strain evidence="2 3">ATCC 35214</strain>
    </source>
</reference>
<dbReference type="InterPro" id="IPR041679">
    <property type="entry name" value="DNA2/NAM7-like_C"/>
</dbReference>
<keyword evidence="2" id="KW-0547">Nucleotide-binding</keyword>
<dbReference type="SUPFAM" id="SSF52980">
    <property type="entry name" value="Restriction endonuclease-like"/>
    <property type="match status" value="1"/>
</dbReference>
<gene>
    <name evidence="2" type="ORF">BCF59_0083</name>
</gene>
<dbReference type="Pfam" id="PF13195">
    <property type="entry name" value="DUF4011"/>
    <property type="match status" value="1"/>
</dbReference>
<dbReference type="InterPro" id="IPR041677">
    <property type="entry name" value="DNA2/NAM7_AAA_11"/>
</dbReference>
<comment type="caution">
    <text evidence="2">The sequence shown here is derived from an EMBL/GenBank/DDBJ whole genome shotgun (WGS) entry which is preliminary data.</text>
</comment>
<dbReference type="PANTHER" id="PTHR10887:SF530">
    <property type="entry name" value="SUPERFAMILY I DNA HELICASES"/>
    <property type="match status" value="1"/>
</dbReference>
<dbReference type="Pfam" id="PF13086">
    <property type="entry name" value="AAA_11"/>
    <property type="match status" value="1"/>
</dbReference>
<protein>
    <submittedName>
        <fullName evidence="2">Superfamily I DNA and/or RNA helicase</fullName>
    </submittedName>
</protein>
<dbReference type="InterPro" id="IPR027417">
    <property type="entry name" value="P-loop_NTPase"/>
</dbReference>
<evidence type="ECO:0000313" key="2">
    <source>
        <dbReference type="EMBL" id="TDV24136.1"/>
    </source>
</evidence>
<dbReference type="RefSeq" id="WP_134110085.1">
    <property type="nucleotide sequence ID" value="NZ_SOCN01000001.1"/>
</dbReference>
<keyword evidence="2" id="KW-0347">Helicase</keyword>
<sequence>MNSEKENLSNINIESWKRKLLDISNKNRSINFVIDSYKSKNPSQVKIIYPELPKLLTLIDESSKSTFHIEDYYLEDEDDYSANPNSPHTLEEISERIKLKETSLYPEFFGVFLNNALKNLSKKATDFRNEYSIDIMYLTVGLLKWYEDVNSDIAHFAPLILFPVNLSKSSDGRGWDLEFNDVSNIQKNEALFLKLKEEYQIEFDWNFESDNDLYNKYQELTFRITEKMHLVDKRWAIIDWCYISNFNFSKIHIFEDLDKNAQKIVESEFFEGLKGNGDLSRFNIDKINNENINEHIDIHQQFKVLDSDSSQEVAIQNAILGKSFVLQGPPGTGKSQTITNIITELIARGKKVLFVAEKNTALQVVYNNLKKIGLEKYAIPIHDAAVDKRVILREIVDSIESSKSYEIDNEKVNLVIYKHQQTREILEKYGDVLLKKRNPKNQNLYQYISDFYELRNYPDLEFENINLADIDNQGLDNILELINTFYKAYKELNFDKKQNPWYGLNIDSKNADLYHSIENSLNHLILHLDKIKPLVSKILDVPTDNFLSDVMLIWKYINLYQQNNLQNFKITSIEHLIEIKNDLNKILELNKQNNELLVLLNQHFNDSNELSNIDLAKFSYKLKKVENSWKKFFSITWWRSKKLLKEESFYNFQNNETPISQIFFKTVIYQENIKEINRLWKKLEHPKLNDLVVLTQLKDIFEEIDNFYNLASKNFINITTNINEFIKIYDEIQNFVNQTQTFWSFFNVDECDFKVLNASQLNKKLLELKNNFYLIDAYIELNYAIKQLTDAKLTSFVEAIINSDIKKDFDKIFLRKNYEKFIRNIIWSEIPNTQAAFLSSNLDLFREKDIESLKLSKERIKWQLDSNILQKISITHNSPAFRLLKAESMKKRAFLPFKKVFEKSYHFILDIKPCLLLSPSIVSIFFKDIDYQFDTVIFDEASQIKPESAICSLFRAKQAIVVGDEEQMPATSYFEKVLESDYVAPVDEEDDLSTGYDSLLTFVAARYRSIKLKWHYRSLFEELIYTSNQNIYKDLVTFPNSRPPKKLEGLNFIYAANHDIRKSDFNLLMDEATNLLKEIISTYNDKYSVGFVVFNTNVLDIAERRIDKFIDENPEYSFFFKQNKKEPFFIKNIDGVQGDERDIIVFIIEGKRNSSGRFSADFGAINRSDSGYKRLNVAITRSKKGMFVISNFKSSEVDWFRSNKRGIAILEQFIKNAEYGIDNLSDNKGFNQQYFDSQFEAEVYDRLTNEGLDVRTQIGVSGYRIDLGILHQNKHHFILGIECDGALYRSSKSSRDRDRLRQQVLENRGWNIHRIWSTDWFMNPQREVDKVLNKLNYLKQQKYSAHTSTLKTQMDLNFNDENTFIKERKIEEIKIDVFKGYSGFQKIVKRYSFVFVNSLSKEEKRKILIEIFKLTGALPLSKYHQLLKLLFYKSSVDSSIKNFAYSTIKFWDVAYLDDDEFVIPNYPEFNFEFRESFEEVDRRTITDIHDKEIEYFILKLFEYNNICDYITISKELLQRTKNKSQTYYTSDKIKKVINNLLYQGIIKQTEQDYYEIVK</sequence>
<dbReference type="OrthoDB" id="9757917at2"/>
<dbReference type="FunFam" id="3.40.960.10:FF:000002">
    <property type="entry name" value="DNA helicase related protein"/>
    <property type="match status" value="1"/>
</dbReference>
<dbReference type="InterPro" id="IPR011335">
    <property type="entry name" value="Restrct_endonuc-II-like"/>
</dbReference>
<keyword evidence="2" id="KW-0378">Hydrolase</keyword>
<dbReference type="InterPro" id="IPR025103">
    <property type="entry name" value="DUF4011"/>
</dbReference>
<dbReference type="GO" id="GO:0004386">
    <property type="term" value="F:helicase activity"/>
    <property type="evidence" value="ECO:0007669"/>
    <property type="project" value="UniProtKB-KW"/>
</dbReference>
<evidence type="ECO:0000313" key="3">
    <source>
        <dbReference type="Proteomes" id="UP000295757"/>
    </source>
</evidence>
<dbReference type="SMART" id="SM00952">
    <property type="entry name" value="RAP"/>
    <property type="match status" value="1"/>
</dbReference>
<keyword evidence="2" id="KW-0067">ATP-binding</keyword>
<organism evidence="2 3">
    <name type="scientific">Mycoplasmopsis mustelae</name>
    <dbReference type="NCBI Taxonomy" id="171289"/>
    <lineage>
        <taxon>Bacteria</taxon>
        <taxon>Bacillati</taxon>
        <taxon>Mycoplasmatota</taxon>
        <taxon>Mycoplasmoidales</taxon>
        <taxon>Metamycoplasmataceae</taxon>
        <taxon>Mycoplasmopsis</taxon>
    </lineage>
</organism>
<dbReference type="PANTHER" id="PTHR10887">
    <property type="entry name" value="DNA2/NAM7 HELICASE FAMILY"/>
    <property type="match status" value="1"/>
</dbReference>
<feature type="domain" description="RAP" evidence="1">
    <location>
        <begin position="1281"/>
        <end position="1341"/>
    </location>
</feature>
<dbReference type="Gene3D" id="3.40.960.10">
    <property type="entry name" value="VSR Endonuclease"/>
    <property type="match status" value="1"/>
</dbReference>
<dbReference type="Gene3D" id="3.40.50.300">
    <property type="entry name" value="P-loop containing nucleotide triphosphate hydrolases"/>
    <property type="match status" value="3"/>
</dbReference>
<dbReference type="InterPro" id="IPR045055">
    <property type="entry name" value="DNA2/NAM7-like"/>
</dbReference>
<dbReference type="Pfam" id="PF18741">
    <property type="entry name" value="MTES_1575"/>
    <property type="match status" value="1"/>
</dbReference>
<keyword evidence="3" id="KW-1185">Reference proteome</keyword>
<dbReference type="InterPro" id="IPR013584">
    <property type="entry name" value="RAP"/>
</dbReference>
<accession>A0A4R7UDK8</accession>
<dbReference type="Proteomes" id="UP000295757">
    <property type="component" value="Unassembled WGS sequence"/>
</dbReference>
<dbReference type="SUPFAM" id="SSF52540">
    <property type="entry name" value="P-loop containing nucleoside triphosphate hydrolases"/>
    <property type="match status" value="1"/>
</dbReference>
<evidence type="ECO:0000259" key="1">
    <source>
        <dbReference type="SMART" id="SM00952"/>
    </source>
</evidence>
<proteinExistence type="predicted"/>
<dbReference type="EMBL" id="SOCN01000001">
    <property type="protein sequence ID" value="TDV24136.1"/>
    <property type="molecule type" value="Genomic_DNA"/>
</dbReference>